<evidence type="ECO:0000313" key="2">
    <source>
        <dbReference type="EMBL" id="KAI1845980.1"/>
    </source>
</evidence>
<evidence type="ECO:0000256" key="1">
    <source>
        <dbReference type="ARBA" id="ARBA00022448"/>
    </source>
</evidence>
<comment type="caution">
    <text evidence="2">The sequence shown here is derived from an EMBL/GenBank/DDBJ whole genome shotgun (WGS) entry which is preliminary data.</text>
</comment>
<protein>
    <recommendedName>
        <fullName evidence="4">Ferric reductase NAD binding domain-containing protein</fullName>
    </recommendedName>
</protein>
<evidence type="ECO:0000313" key="3">
    <source>
        <dbReference type="Proteomes" id="UP000829685"/>
    </source>
</evidence>
<sequence>MPISAEPRGAKGHSLDFLIRNEKFAGIRSRKQTLYLDGPYGKNQHPERFETVILVAQGIGIAGILPYASYLLDAYKAQKDRGIDPPYSNFLTRRVHIIIKFEDRLQECWATRQLQALQTGDPKKSLVVTRLVSPSDDLERNLDEKLDEKRQDGTPSKHWKHRTLPVKNYDALCLEYIRESIKRNMTEPGRCILIGCGTREFHKSLKKVVGLFNSLVNYEEAEFRPSPRHSVTEHKRRIMPQDIRVVPNDDFQV</sequence>
<name>A0A9P9W7C9_9PEZI</name>
<dbReference type="OrthoDB" id="5242322at2759"/>
<keyword evidence="1" id="KW-0813">Transport</keyword>
<gene>
    <name evidence="2" type="ORF">JX265_014056</name>
</gene>
<accession>A0A9P9W7C9</accession>
<evidence type="ECO:0008006" key="4">
    <source>
        <dbReference type="Google" id="ProtNLM"/>
    </source>
</evidence>
<dbReference type="EMBL" id="JAFIMR010000156">
    <property type="protein sequence ID" value="KAI1845980.1"/>
    <property type="molecule type" value="Genomic_DNA"/>
</dbReference>
<dbReference type="Proteomes" id="UP000829685">
    <property type="component" value="Unassembled WGS sequence"/>
</dbReference>
<keyword evidence="3" id="KW-1185">Reference proteome</keyword>
<dbReference type="InterPro" id="IPR039261">
    <property type="entry name" value="FNR_nucleotide-bd"/>
</dbReference>
<dbReference type="GO" id="GO:0006879">
    <property type="term" value="P:intracellular iron ion homeostasis"/>
    <property type="evidence" value="ECO:0007669"/>
    <property type="project" value="TreeGrafter"/>
</dbReference>
<reference evidence="2" key="1">
    <citation type="submission" date="2021-03" db="EMBL/GenBank/DDBJ databases">
        <title>Revisited historic fungal species revealed as producer of novel bioactive compounds through whole genome sequencing and comparative genomics.</title>
        <authorList>
            <person name="Vignolle G.A."/>
            <person name="Hochenegger N."/>
            <person name="Mach R.L."/>
            <person name="Mach-Aigner A.R."/>
            <person name="Javad Rahimi M."/>
            <person name="Salim K.A."/>
            <person name="Chan C.M."/>
            <person name="Lim L.B.L."/>
            <person name="Cai F."/>
            <person name="Druzhinina I.S."/>
            <person name="U'Ren J.M."/>
            <person name="Derntl C."/>
        </authorList>
    </citation>
    <scope>NUCLEOTIDE SEQUENCE</scope>
    <source>
        <strain evidence="2">TUCIM 5799</strain>
    </source>
</reference>
<dbReference type="AlphaFoldDB" id="A0A9P9W7C9"/>
<dbReference type="GO" id="GO:0000293">
    <property type="term" value="F:ferric-chelate reductase activity"/>
    <property type="evidence" value="ECO:0007669"/>
    <property type="project" value="TreeGrafter"/>
</dbReference>
<proteinExistence type="predicted"/>
<dbReference type="SUPFAM" id="SSF52343">
    <property type="entry name" value="Ferredoxin reductase-like, C-terminal NADP-linked domain"/>
    <property type="match status" value="1"/>
</dbReference>
<dbReference type="GO" id="GO:0006826">
    <property type="term" value="P:iron ion transport"/>
    <property type="evidence" value="ECO:0007669"/>
    <property type="project" value="TreeGrafter"/>
</dbReference>
<dbReference type="GO" id="GO:0015677">
    <property type="term" value="P:copper ion import"/>
    <property type="evidence" value="ECO:0007669"/>
    <property type="project" value="TreeGrafter"/>
</dbReference>
<dbReference type="GO" id="GO:0005886">
    <property type="term" value="C:plasma membrane"/>
    <property type="evidence" value="ECO:0007669"/>
    <property type="project" value="TreeGrafter"/>
</dbReference>
<dbReference type="PANTHER" id="PTHR32361">
    <property type="entry name" value="FERRIC/CUPRIC REDUCTASE TRANSMEMBRANE COMPONENT"/>
    <property type="match status" value="1"/>
</dbReference>
<dbReference type="Gene3D" id="3.40.50.80">
    <property type="entry name" value="Nucleotide-binding domain of ferredoxin-NADP reductase (FNR) module"/>
    <property type="match status" value="1"/>
</dbReference>
<organism evidence="2 3">
    <name type="scientific">Neoarthrinium moseri</name>
    <dbReference type="NCBI Taxonomy" id="1658444"/>
    <lineage>
        <taxon>Eukaryota</taxon>
        <taxon>Fungi</taxon>
        <taxon>Dikarya</taxon>
        <taxon>Ascomycota</taxon>
        <taxon>Pezizomycotina</taxon>
        <taxon>Sordariomycetes</taxon>
        <taxon>Xylariomycetidae</taxon>
        <taxon>Amphisphaeriales</taxon>
        <taxon>Apiosporaceae</taxon>
        <taxon>Neoarthrinium</taxon>
    </lineage>
</organism>
<dbReference type="InterPro" id="IPR051410">
    <property type="entry name" value="Ferric/Cupric_Reductase"/>
</dbReference>